<gene>
    <name evidence="1" type="ORF">DICPUDRAFT_159339</name>
</gene>
<evidence type="ECO:0000313" key="2">
    <source>
        <dbReference type="Proteomes" id="UP000001064"/>
    </source>
</evidence>
<dbReference type="GeneID" id="10506581"/>
<dbReference type="VEuPathDB" id="AmoebaDB:DICPUDRAFT_159339"/>
<dbReference type="Proteomes" id="UP000001064">
    <property type="component" value="Unassembled WGS sequence"/>
</dbReference>
<dbReference type="InParanoid" id="F1A3V8"/>
<protein>
    <submittedName>
        <fullName evidence="1">Uncharacterized protein</fullName>
    </submittedName>
</protein>
<keyword evidence="2" id="KW-1185">Reference proteome</keyword>
<evidence type="ECO:0000313" key="1">
    <source>
        <dbReference type="EMBL" id="EGC29124.1"/>
    </source>
</evidence>
<dbReference type="KEGG" id="dpp:DICPUDRAFT_159339"/>
<dbReference type="RefSeq" id="XP_003294353.1">
    <property type="nucleotide sequence ID" value="XM_003294305.1"/>
</dbReference>
<dbReference type="EMBL" id="GL871480">
    <property type="protein sequence ID" value="EGC29124.1"/>
    <property type="molecule type" value="Genomic_DNA"/>
</dbReference>
<reference evidence="2" key="1">
    <citation type="journal article" date="2011" name="Genome Biol.">
        <title>Comparative genomics of the social amoebae Dictyostelium discoideum and Dictyostelium purpureum.</title>
        <authorList>
            <consortium name="US DOE Joint Genome Institute (JGI-PGF)"/>
            <person name="Sucgang R."/>
            <person name="Kuo A."/>
            <person name="Tian X."/>
            <person name="Salerno W."/>
            <person name="Parikh A."/>
            <person name="Feasley C.L."/>
            <person name="Dalin E."/>
            <person name="Tu H."/>
            <person name="Huang E."/>
            <person name="Barry K."/>
            <person name="Lindquist E."/>
            <person name="Shapiro H."/>
            <person name="Bruce D."/>
            <person name="Schmutz J."/>
            <person name="Salamov A."/>
            <person name="Fey P."/>
            <person name="Gaudet P."/>
            <person name="Anjard C."/>
            <person name="Babu M.M."/>
            <person name="Basu S."/>
            <person name="Bushmanova Y."/>
            <person name="van der Wel H."/>
            <person name="Katoh-Kurasawa M."/>
            <person name="Dinh C."/>
            <person name="Coutinho P.M."/>
            <person name="Saito T."/>
            <person name="Elias M."/>
            <person name="Schaap P."/>
            <person name="Kay R.R."/>
            <person name="Henrissat B."/>
            <person name="Eichinger L."/>
            <person name="Rivero F."/>
            <person name="Putnam N.H."/>
            <person name="West C.M."/>
            <person name="Loomis W.F."/>
            <person name="Chisholm R.L."/>
            <person name="Shaulsky G."/>
            <person name="Strassmann J.E."/>
            <person name="Queller D.C."/>
            <person name="Kuspa A."/>
            <person name="Grigoriev I.V."/>
        </authorList>
    </citation>
    <scope>NUCLEOTIDE SEQUENCE [LARGE SCALE GENOMIC DNA]</scope>
    <source>
        <strain evidence="2">QSDP1</strain>
    </source>
</reference>
<organism evidence="1 2">
    <name type="scientific">Dictyostelium purpureum</name>
    <name type="common">Slime mold</name>
    <dbReference type="NCBI Taxonomy" id="5786"/>
    <lineage>
        <taxon>Eukaryota</taxon>
        <taxon>Amoebozoa</taxon>
        <taxon>Evosea</taxon>
        <taxon>Eumycetozoa</taxon>
        <taxon>Dictyostelia</taxon>
        <taxon>Dictyosteliales</taxon>
        <taxon>Dictyosteliaceae</taxon>
        <taxon>Dictyostelium</taxon>
    </lineage>
</organism>
<name>F1A3V8_DICPU</name>
<proteinExistence type="predicted"/>
<dbReference type="AlphaFoldDB" id="F1A3V8"/>
<sequence>MYEYYFHTMSYGVNFLLAINKTLEELCENYKLQPQEDLYKKQGSDLEFDSNDSHSPSRGI</sequence>
<accession>F1A3V8</accession>